<proteinExistence type="predicted"/>
<dbReference type="EMBL" id="FJOG01000030">
    <property type="protein sequence ID" value="CZR65320.1"/>
    <property type="molecule type" value="Genomic_DNA"/>
</dbReference>
<dbReference type="OrthoDB" id="3598679at2759"/>
<evidence type="ECO:0000313" key="1">
    <source>
        <dbReference type="EMBL" id="CZR65320.1"/>
    </source>
</evidence>
<dbReference type="Gene3D" id="3.30.420.10">
    <property type="entry name" value="Ribonuclease H-like superfamily/Ribonuclease H"/>
    <property type="match status" value="1"/>
</dbReference>
<sequence>MMEPSHPSVSCSWIAIGSAGFVPTINPEIEETVEVANTTGGIRIATSSSERKGVVGMGGAIHDTLGIVTSREPIIYSATLGARTEQNPYTAELAAMAIAMKRLPLHIVGRQITITTSNQGALLATSQPKHQSGQVSIEEIYEVARMLRKGGNSVSMIWIPSQGNFELGKRAKEAARQATEPGRTPRVQCQQAKSTIINNAIAKGEARTLPDEVGKYSRDMDTALPGKHTRILYDSLKRR</sequence>
<gene>
    <name evidence="1" type="ORF">PAC_15220</name>
</gene>
<dbReference type="SUPFAM" id="SSF53098">
    <property type="entry name" value="Ribonuclease H-like"/>
    <property type="match status" value="1"/>
</dbReference>
<organism evidence="1 2">
    <name type="scientific">Phialocephala subalpina</name>
    <dbReference type="NCBI Taxonomy" id="576137"/>
    <lineage>
        <taxon>Eukaryota</taxon>
        <taxon>Fungi</taxon>
        <taxon>Dikarya</taxon>
        <taxon>Ascomycota</taxon>
        <taxon>Pezizomycotina</taxon>
        <taxon>Leotiomycetes</taxon>
        <taxon>Helotiales</taxon>
        <taxon>Mollisiaceae</taxon>
        <taxon>Phialocephala</taxon>
        <taxon>Phialocephala fortinii species complex</taxon>
    </lineage>
</organism>
<keyword evidence="2" id="KW-1185">Reference proteome</keyword>
<protein>
    <submittedName>
        <fullName evidence="1">Uncharacterized protein</fullName>
    </submittedName>
</protein>
<reference evidence="1 2" key="1">
    <citation type="submission" date="2016-03" db="EMBL/GenBank/DDBJ databases">
        <authorList>
            <person name="Ploux O."/>
        </authorList>
    </citation>
    <scope>NUCLEOTIDE SEQUENCE [LARGE SCALE GENOMIC DNA]</scope>
    <source>
        <strain evidence="1 2">UAMH 11012</strain>
    </source>
</reference>
<accession>A0A1L7XJU2</accession>
<dbReference type="InterPro" id="IPR012337">
    <property type="entry name" value="RNaseH-like_sf"/>
</dbReference>
<evidence type="ECO:0000313" key="2">
    <source>
        <dbReference type="Proteomes" id="UP000184330"/>
    </source>
</evidence>
<dbReference type="AlphaFoldDB" id="A0A1L7XJU2"/>
<dbReference type="GO" id="GO:0003676">
    <property type="term" value="F:nucleic acid binding"/>
    <property type="evidence" value="ECO:0007669"/>
    <property type="project" value="InterPro"/>
</dbReference>
<dbReference type="InterPro" id="IPR036397">
    <property type="entry name" value="RNaseH_sf"/>
</dbReference>
<dbReference type="Proteomes" id="UP000184330">
    <property type="component" value="Unassembled WGS sequence"/>
</dbReference>
<name>A0A1L7XJU2_9HELO</name>